<protein>
    <submittedName>
        <fullName evidence="1">Uncharacterized protein</fullName>
    </submittedName>
</protein>
<evidence type="ECO:0000313" key="1">
    <source>
        <dbReference type="EMBL" id="MPN04076.1"/>
    </source>
</evidence>
<organism evidence="1">
    <name type="scientific">bioreactor metagenome</name>
    <dbReference type="NCBI Taxonomy" id="1076179"/>
    <lineage>
        <taxon>unclassified sequences</taxon>
        <taxon>metagenomes</taxon>
        <taxon>ecological metagenomes</taxon>
    </lineage>
</organism>
<gene>
    <name evidence="1" type="ORF">SDC9_151312</name>
</gene>
<accession>A0A645ERJ1</accession>
<reference evidence="1" key="1">
    <citation type="submission" date="2019-08" db="EMBL/GenBank/DDBJ databases">
        <authorList>
            <person name="Kucharzyk K."/>
            <person name="Murdoch R.W."/>
            <person name="Higgins S."/>
            <person name="Loffler F."/>
        </authorList>
    </citation>
    <scope>NUCLEOTIDE SEQUENCE</scope>
</reference>
<comment type="caution">
    <text evidence="1">The sequence shown here is derived from an EMBL/GenBank/DDBJ whole genome shotgun (WGS) entry which is preliminary data.</text>
</comment>
<dbReference type="EMBL" id="VSSQ01050002">
    <property type="protein sequence ID" value="MPN04076.1"/>
    <property type="molecule type" value="Genomic_DNA"/>
</dbReference>
<name>A0A645ERJ1_9ZZZZ</name>
<dbReference type="AlphaFoldDB" id="A0A645ERJ1"/>
<proteinExistence type="predicted"/>
<sequence>MANASKSIGKPQAIDLIYDEIMRAYNEKQEINITKTEKKESKEIKATEETKEIKTIGIKKK</sequence>